<protein>
    <submittedName>
        <fullName evidence="2">Uncharacterized protein</fullName>
    </submittedName>
</protein>
<dbReference type="AlphaFoldDB" id="A0A918F444"/>
<dbReference type="Proteomes" id="UP000656732">
    <property type="component" value="Unassembled WGS sequence"/>
</dbReference>
<comment type="caution">
    <text evidence="2">The sequence shown here is derived from an EMBL/GenBank/DDBJ whole genome shotgun (WGS) entry which is preliminary data.</text>
</comment>
<proteinExistence type="predicted"/>
<evidence type="ECO:0000256" key="1">
    <source>
        <dbReference type="SAM" id="MobiDB-lite"/>
    </source>
</evidence>
<feature type="compositionally biased region" description="Basic and acidic residues" evidence="1">
    <location>
        <begin position="37"/>
        <end position="46"/>
    </location>
</feature>
<evidence type="ECO:0000313" key="3">
    <source>
        <dbReference type="Proteomes" id="UP000656732"/>
    </source>
</evidence>
<accession>A0A918F444</accession>
<keyword evidence="3" id="KW-1185">Reference proteome</keyword>
<sequence>MAFTHLTPDMADLARHRRCGAHWHSSVTPVPVWGDPFGRERTHAREPSGVPGSAGAPGPGGAGYRWGGGPSMGRPSTPGRRCQGSGPVGGR</sequence>
<reference evidence="2" key="2">
    <citation type="submission" date="2020-09" db="EMBL/GenBank/DDBJ databases">
        <authorList>
            <person name="Sun Q."/>
            <person name="Ohkuma M."/>
        </authorList>
    </citation>
    <scope>NUCLEOTIDE SEQUENCE</scope>
    <source>
        <strain evidence="2">JCM 4403</strain>
    </source>
</reference>
<name>A0A918F444_9ACTN</name>
<feature type="compositionally biased region" description="Gly residues" evidence="1">
    <location>
        <begin position="55"/>
        <end position="71"/>
    </location>
</feature>
<organism evidence="2 3">
    <name type="scientific">Streptomyces pilosus</name>
    <dbReference type="NCBI Taxonomy" id="28893"/>
    <lineage>
        <taxon>Bacteria</taxon>
        <taxon>Bacillati</taxon>
        <taxon>Actinomycetota</taxon>
        <taxon>Actinomycetes</taxon>
        <taxon>Kitasatosporales</taxon>
        <taxon>Streptomycetaceae</taxon>
        <taxon>Streptomyces</taxon>
    </lineage>
</organism>
<gene>
    <name evidence="2" type="ORF">GCM10010280_62150</name>
</gene>
<evidence type="ECO:0000313" key="2">
    <source>
        <dbReference type="EMBL" id="GGR05800.1"/>
    </source>
</evidence>
<dbReference type="EMBL" id="BMTU01000018">
    <property type="protein sequence ID" value="GGR05800.1"/>
    <property type="molecule type" value="Genomic_DNA"/>
</dbReference>
<feature type="region of interest" description="Disordered" evidence="1">
    <location>
        <begin position="22"/>
        <end position="91"/>
    </location>
</feature>
<reference evidence="2" key="1">
    <citation type="journal article" date="2014" name="Int. J. Syst. Evol. Microbiol.">
        <title>Complete genome sequence of Corynebacterium casei LMG S-19264T (=DSM 44701T), isolated from a smear-ripened cheese.</title>
        <authorList>
            <consortium name="US DOE Joint Genome Institute (JGI-PGF)"/>
            <person name="Walter F."/>
            <person name="Albersmeier A."/>
            <person name="Kalinowski J."/>
            <person name="Ruckert C."/>
        </authorList>
    </citation>
    <scope>NUCLEOTIDE SEQUENCE</scope>
    <source>
        <strain evidence="2">JCM 4403</strain>
    </source>
</reference>